<comment type="caution">
    <text evidence="10">The sequence shown here is derived from an EMBL/GenBank/DDBJ whole genome shotgun (WGS) entry which is preliminary data.</text>
</comment>
<keyword evidence="8" id="KW-1003">Cell membrane</keyword>
<evidence type="ECO:0000313" key="11">
    <source>
        <dbReference type="Proteomes" id="UP000823485"/>
    </source>
</evidence>
<name>A0ABS2R7V8_9BACI</name>
<evidence type="ECO:0000256" key="8">
    <source>
        <dbReference type="HAMAP-Rule" id="MF_00728"/>
    </source>
</evidence>
<evidence type="ECO:0000256" key="2">
    <source>
        <dbReference type="ARBA" id="ARBA00022692"/>
    </source>
</evidence>
<feature type="coiled-coil region" evidence="8">
    <location>
        <begin position="116"/>
        <end position="192"/>
    </location>
</feature>
<accession>A0ABS2R7V8</accession>
<dbReference type="HAMAP" id="MF_00728">
    <property type="entry name" value="EzrA"/>
    <property type="match status" value="1"/>
</dbReference>
<dbReference type="InterPro" id="IPR010379">
    <property type="entry name" value="EzrA"/>
</dbReference>
<evidence type="ECO:0000256" key="9">
    <source>
        <dbReference type="SAM" id="Phobius"/>
    </source>
</evidence>
<feature type="topological domain" description="Cytoplasmic" evidence="8">
    <location>
        <begin position="26"/>
        <end position="569"/>
    </location>
</feature>
<keyword evidence="5 8" id="KW-0472">Membrane</keyword>
<evidence type="ECO:0000313" key="10">
    <source>
        <dbReference type="EMBL" id="MBM7715224.1"/>
    </source>
</evidence>
<reference evidence="10 11" key="1">
    <citation type="submission" date="2021-01" db="EMBL/GenBank/DDBJ databases">
        <title>Genomic Encyclopedia of Type Strains, Phase IV (KMG-IV): sequencing the most valuable type-strain genomes for metagenomic binning, comparative biology and taxonomic classification.</title>
        <authorList>
            <person name="Goeker M."/>
        </authorList>
    </citation>
    <scope>NUCLEOTIDE SEQUENCE [LARGE SCALE GENOMIC DNA]</scope>
    <source>
        <strain evidence="10 11">DSM 105453</strain>
    </source>
</reference>
<keyword evidence="3 8" id="KW-1133">Transmembrane helix</keyword>
<dbReference type="RefSeq" id="WP_077110804.1">
    <property type="nucleotide sequence ID" value="NZ_JAFBFH010000013.1"/>
</dbReference>
<dbReference type="Proteomes" id="UP000823485">
    <property type="component" value="Unassembled WGS sequence"/>
</dbReference>
<evidence type="ECO:0000256" key="7">
    <source>
        <dbReference type="ARBA" id="ARBA00023306"/>
    </source>
</evidence>
<evidence type="ECO:0000256" key="6">
    <source>
        <dbReference type="ARBA" id="ARBA00023210"/>
    </source>
</evidence>
<protein>
    <recommendedName>
        <fullName evidence="8">Septation ring formation regulator EzrA</fullName>
    </recommendedName>
</protein>
<dbReference type="NCBIfam" id="NF003413">
    <property type="entry name" value="PRK04778.1-7"/>
    <property type="match status" value="1"/>
</dbReference>
<keyword evidence="11" id="KW-1185">Reference proteome</keyword>
<evidence type="ECO:0000256" key="1">
    <source>
        <dbReference type="ARBA" id="ARBA00022618"/>
    </source>
</evidence>
<comment type="subcellular location">
    <subcellularLocation>
        <location evidence="8">Cell membrane</location>
        <topology evidence="8">Single-pass membrane protein</topology>
    </subcellularLocation>
    <text evidence="8">Colocalized with FtsZ to the nascent septal site.</text>
</comment>
<feature type="coiled-coil region" evidence="8">
    <location>
        <begin position="359"/>
        <end position="428"/>
    </location>
</feature>
<keyword evidence="1 8" id="KW-0132">Cell division</keyword>
<proteinExistence type="inferred from homology"/>
<dbReference type="Pfam" id="PF06160">
    <property type="entry name" value="EzrA"/>
    <property type="match status" value="1"/>
</dbReference>
<dbReference type="EMBL" id="JAFBFH010000013">
    <property type="protein sequence ID" value="MBM7715224.1"/>
    <property type="molecule type" value="Genomic_DNA"/>
</dbReference>
<evidence type="ECO:0000256" key="5">
    <source>
        <dbReference type="ARBA" id="ARBA00023136"/>
    </source>
</evidence>
<feature type="coiled-coil region" evidence="8">
    <location>
        <begin position="256"/>
        <end position="303"/>
    </location>
</feature>
<comment type="similarity">
    <text evidence="8">Belongs to the EzrA family.</text>
</comment>
<comment type="function">
    <text evidence="8">Negative regulator of FtsZ ring formation; modulates the frequency and position of FtsZ ring formation. Inhibits FtsZ ring formation at polar sites. Interacts either with FtsZ or with one of its binding partners to promote depolymerization.</text>
</comment>
<keyword evidence="7 8" id="KW-0131">Cell cycle</keyword>
<evidence type="ECO:0000256" key="4">
    <source>
        <dbReference type="ARBA" id="ARBA00023054"/>
    </source>
</evidence>
<keyword evidence="6 8" id="KW-0717">Septation</keyword>
<keyword evidence="4 8" id="KW-0175">Coiled coil</keyword>
<keyword evidence="2 8" id="KW-0812">Transmembrane</keyword>
<organism evidence="10 11">
    <name type="scientific">Siminovitchia thermophila</name>
    <dbReference type="NCBI Taxonomy" id="1245522"/>
    <lineage>
        <taxon>Bacteria</taxon>
        <taxon>Bacillati</taxon>
        <taxon>Bacillota</taxon>
        <taxon>Bacilli</taxon>
        <taxon>Bacillales</taxon>
        <taxon>Bacillaceae</taxon>
        <taxon>Siminovitchia</taxon>
    </lineage>
</organism>
<evidence type="ECO:0000256" key="3">
    <source>
        <dbReference type="ARBA" id="ARBA00022989"/>
    </source>
</evidence>
<feature type="transmembrane region" description="Helical" evidence="9">
    <location>
        <begin position="7"/>
        <end position="25"/>
    </location>
</feature>
<feature type="topological domain" description="Extracellular" evidence="8">
    <location>
        <begin position="1"/>
        <end position="6"/>
    </location>
</feature>
<gene>
    <name evidence="8" type="primary">ezrA</name>
    <name evidence="10" type="ORF">JOC94_002211</name>
</gene>
<sequence length="569" mass="66949">MKYGVELVISAIIFVILLFVVGYIIRKKYYKDIDQLEAVKMEIMNQPVAAELAKVKQLNMTGKTEELFEKWRKTWDEIVTVRLPHIDELLFDAEEFTDKFHFNKVKEVRAKIETSLSEIDKDIQEILDQLKELVESEEKNRTDFDQLKETYNKTKKRLITEGHTYGSALNRLDSMLKEVGEKIANYEQLTEQGDYLGARKVILSVADELKLLEEKLQKVPILLKECQTSIPSKLEELTSGYREMIEQGYVLEHIQMDQMMESIKKEMETYKELLSNTETEEVEKGLEEAKEKIESLYDLLEKEVYARQYIMQKNEETEAFLLKLVEENAKLLSETDQVQESYQLMENHLDIPVNLEKSLSQLVKRNELLKEKLAEDRSAFSFLGEELAEIESELEQLEKEQKAFAEHLQRLRKDELEAREKIADLKRKISEIVRLVQKSRMPGLPSDVESLYEQAGEQVEDVFRCLREKPLNMEMVQKYLYEATDTVDHLYNRMEEHIENARFAEQVIQYANRYRGQDKELRESLETAERAFRNYEYRAALEQAATAVEKIEPGALKRIEQMFNEELHV</sequence>